<dbReference type="Proteomes" id="UP000008983">
    <property type="component" value="Unassembled WGS sequence"/>
</dbReference>
<evidence type="ECO:0000256" key="1">
    <source>
        <dbReference type="ARBA" id="ARBA00006835"/>
    </source>
</evidence>
<dbReference type="FunFam" id="3.90.1800.10:FF:000002">
    <property type="entry name" value="DNA-directed RNA polymerase subunit beta"/>
    <property type="match status" value="1"/>
</dbReference>
<dbReference type="InterPro" id="IPR015712">
    <property type="entry name" value="DNA-dir_RNA_pol_su2"/>
</dbReference>
<dbReference type="PROSITE" id="PS01166">
    <property type="entry name" value="RNA_POL_BETA"/>
    <property type="match status" value="1"/>
</dbReference>
<dbReference type="InterPro" id="IPR037033">
    <property type="entry name" value="DNA-dir_RNAP_su2_hyb_sf"/>
</dbReference>
<dbReference type="GeneID" id="14908834"/>
<dbReference type="InterPro" id="IPR007646">
    <property type="entry name" value="RNA_pol_Rpb2_4"/>
</dbReference>
<dbReference type="Gene3D" id="3.90.1800.10">
    <property type="entry name" value="RNA polymerase alpha subunit dimerisation domain"/>
    <property type="match status" value="1"/>
</dbReference>
<dbReference type="EMBL" id="GL983607">
    <property type="protein sequence ID" value="EGR32674.1"/>
    <property type="molecule type" value="Genomic_DNA"/>
</dbReference>
<dbReference type="GO" id="GO:0000428">
    <property type="term" value="C:DNA-directed RNA polymerase complex"/>
    <property type="evidence" value="ECO:0007669"/>
    <property type="project" value="UniProtKB-KW"/>
</dbReference>
<feature type="domain" description="RNA polymerase Rpb2" evidence="12">
    <location>
        <begin position="5"/>
        <end position="116"/>
    </location>
</feature>
<gene>
    <name evidence="16" type="ORF">IMG5_074840</name>
</gene>
<evidence type="ECO:0000259" key="11">
    <source>
        <dbReference type="Pfam" id="PF04560"/>
    </source>
</evidence>
<dbReference type="Gene3D" id="3.90.1110.10">
    <property type="entry name" value="RNA polymerase Rpb2, domain 2"/>
    <property type="match status" value="1"/>
</dbReference>
<dbReference type="InParanoid" id="G0QQ32"/>
<evidence type="ECO:0000256" key="6">
    <source>
        <dbReference type="ARBA" id="ARBA00022833"/>
    </source>
</evidence>
<dbReference type="InterPro" id="IPR037034">
    <property type="entry name" value="RNA_pol_Rpb2_2_sf"/>
</dbReference>
<keyword evidence="17" id="KW-1185">Reference proteome</keyword>
<evidence type="ECO:0000256" key="4">
    <source>
        <dbReference type="ARBA" id="ARBA00022695"/>
    </source>
</evidence>
<evidence type="ECO:0000259" key="10">
    <source>
        <dbReference type="Pfam" id="PF00562"/>
    </source>
</evidence>
<keyword evidence="5" id="KW-0479">Metal-binding</keyword>
<dbReference type="CDD" id="cd00653">
    <property type="entry name" value="RNA_pol_B_RPB2"/>
    <property type="match status" value="1"/>
</dbReference>
<dbReference type="InterPro" id="IPR007647">
    <property type="entry name" value="RNA_pol_Rpb2_5"/>
</dbReference>
<reference evidence="16 17" key="1">
    <citation type="submission" date="2011-07" db="EMBL/GenBank/DDBJ databases">
        <authorList>
            <person name="Coyne R."/>
            <person name="Brami D."/>
            <person name="Johnson J."/>
            <person name="Hostetler J."/>
            <person name="Hannick L."/>
            <person name="Clark T."/>
            <person name="Cassidy-Hanley D."/>
            <person name="Inman J."/>
        </authorList>
    </citation>
    <scope>NUCLEOTIDE SEQUENCE [LARGE SCALE GENOMIC DNA]</scope>
    <source>
        <strain evidence="16 17">G5</strain>
    </source>
</reference>
<keyword evidence="2 9" id="KW-0240">DNA-directed RNA polymerase</keyword>
<evidence type="ECO:0000313" key="16">
    <source>
        <dbReference type="EMBL" id="EGR32674.1"/>
    </source>
</evidence>
<evidence type="ECO:0000259" key="15">
    <source>
        <dbReference type="Pfam" id="PF04567"/>
    </source>
</evidence>
<dbReference type="InterPro" id="IPR014724">
    <property type="entry name" value="RNA_pol_RPB2_OB-fold"/>
</dbReference>
<evidence type="ECO:0000259" key="13">
    <source>
        <dbReference type="Pfam" id="PF04565"/>
    </source>
</evidence>
<feature type="domain" description="DNA-directed RNA polymerase subunit 2 hybrid-binding" evidence="10">
    <location>
        <begin position="454"/>
        <end position="827"/>
    </location>
</feature>
<evidence type="ECO:0000256" key="8">
    <source>
        <dbReference type="RuleBase" id="RU000434"/>
    </source>
</evidence>
<feature type="domain" description="RNA polymerase Rpb2" evidence="14">
    <location>
        <begin position="303"/>
        <end position="363"/>
    </location>
</feature>
<proteinExistence type="inferred from homology"/>
<comment type="similarity">
    <text evidence="1 8">Belongs to the RNA polymerase beta chain family.</text>
</comment>
<evidence type="ECO:0000256" key="3">
    <source>
        <dbReference type="ARBA" id="ARBA00022679"/>
    </source>
</evidence>
<keyword evidence="4 9" id="KW-0548">Nucleotidyltransferase</keyword>
<dbReference type="Pfam" id="PF00562">
    <property type="entry name" value="RNA_pol_Rpb2_6"/>
    <property type="match status" value="1"/>
</dbReference>
<dbReference type="SUPFAM" id="SSF64484">
    <property type="entry name" value="beta and beta-prime subunits of DNA dependent RNA-polymerase"/>
    <property type="match status" value="1"/>
</dbReference>
<evidence type="ECO:0000256" key="7">
    <source>
        <dbReference type="ARBA" id="ARBA00023163"/>
    </source>
</evidence>
<feature type="domain" description="RNA polymerase Rpb2" evidence="13">
    <location>
        <begin position="197"/>
        <end position="261"/>
    </location>
</feature>
<dbReference type="GO" id="GO:0003677">
    <property type="term" value="F:DNA binding"/>
    <property type="evidence" value="ECO:0007669"/>
    <property type="project" value="InterPro"/>
</dbReference>
<keyword evidence="3 9" id="KW-0808">Transferase</keyword>
<keyword evidence="6" id="KW-0862">Zinc</keyword>
<feature type="domain" description="RNA polymerase Rpb2" evidence="15">
    <location>
        <begin position="399"/>
        <end position="447"/>
    </location>
</feature>
<dbReference type="Pfam" id="PF04567">
    <property type="entry name" value="RNA_pol_Rpb2_5"/>
    <property type="match status" value="1"/>
</dbReference>
<dbReference type="Pfam" id="PF04566">
    <property type="entry name" value="RNA_pol_Rpb2_4"/>
    <property type="match status" value="1"/>
</dbReference>
<dbReference type="GO" id="GO:0046872">
    <property type="term" value="F:metal ion binding"/>
    <property type="evidence" value="ECO:0007669"/>
    <property type="project" value="UniProtKB-KW"/>
</dbReference>
<dbReference type="EC" id="2.7.7.6" evidence="9"/>
<dbReference type="eggNOG" id="KOG0214">
    <property type="taxonomic scope" value="Eukaryota"/>
</dbReference>
<evidence type="ECO:0000256" key="9">
    <source>
        <dbReference type="RuleBase" id="RU363031"/>
    </source>
</evidence>
<comment type="function">
    <text evidence="9">DNA-dependent RNA polymerase catalyzes the transcription of DNA into RNA using the four ribonucleoside triphosphates as substrates.</text>
</comment>
<dbReference type="Pfam" id="PF04560">
    <property type="entry name" value="RNA_pol_Rpb2_7"/>
    <property type="match status" value="1"/>
</dbReference>
<dbReference type="OrthoDB" id="10248617at2759"/>
<dbReference type="InterPro" id="IPR007641">
    <property type="entry name" value="RNA_pol_Rpb2_7"/>
</dbReference>
<comment type="catalytic activity">
    <reaction evidence="9">
        <text>RNA(n) + a ribonucleoside 5'-triphosphate = RNA(n+1) + diphosphate</text>
        <dbReference type="Rhea" id="RHEA:21248"/>
        <dbReference type="Rhea" id="RHEA-COMP:14527"/>
        <dbReference type="Rhea" id="RHEA-COMP:17342"/>
        <dbReference type="ChEBI" id="CHEBI:33019"/>
        <dbReference type="ChEBI" id="CHEBI:61557"/>
        <dbReference type="ChEBI" id="CHEBI:140395"/>
        <dbReference type="EC" id="2.7.7.6"/>
    </reaction>
</comment>
<dbReference type="OMA" id="LQAQVYF"/>
<dbReference type="Pfam" id="PF04565">
    <property type="entry name" value="RNA_pol_Rpb2_3"/>
    <property type="match status" value="1"/>
</dbReference>
<dbReference type="GO" id="GO:0006351">
    <property type="term" value="P:DNA-templated transcription"/>
    <property type="evidence" value="ECO:0007669"/>
    <property type="project" value="InterPro"/>
</dbReference>
<dbReference type="AlphaFoldDB" id="G0QQ32"/>
<dbReference type="GO" id="GO:0032549">
    <property type="term" value="F:ribonucleoside binding"/>
    <property type="evidence" value="ECO:0007669"/>
    <property type="project" value="InterPro"/>
</dbReference>
<dbReference type="FunCoup" id="G0QQ32">
    <property type="interactions" value="497"/>
</dbReference>
<evidence type="ECO:0000259" key="14">
    <source>
        <dbReference type="Pfam" id="PF04566"/>
    </source>
</evidence>
<organism evidence="16 17">
    <name type="scientific">Ichthyophthirius multifiliis</name>
    <name type="common">White spot disease agent</name>
    <name type="synonym">Ich</name>
    <dbReference type="NCBI Taxonomy" id="5932"/>
    <lineage>
        <taxon>Eukaryota</taxon>
        <taxon>Sar</taxon>
        <taxon>Alveolata</taxon>
        <taxon>Ciliophora</taxon>
        <taxon>Intramacronucleata</taxon>
        <taxon>Oligohymenophorea</taxon>
        <taxon>Hymenostomatida</taxon>
        <taxon>Ophryoglenina</taxon>
        <taxon>Ichthyophthirius</taxon>
    </lineage>
</organism>
<dbReference type="STRING" id="857967.G0QQ32"/>
<dbReference type="RefSeq" id="XP_004036660.1">
    <property type="nucleotide sequence ID" value="XM_004036612.1"/>
</dbReference>
<evidence type="ECO:0000256" key="5">
    <source>
        <dbReference type="ARBA" id="ARBA00022723"/>
    </source>
</evidence>
<dbReference type="Pfam" id="PF04561">
    <property type="entry name" value="RNA_pol_Rpb2_2"/>
    <property type="match status" value="1"/>
</dbReference>
<dbReference type="Gene3D" id="3.90.1070.20">
    <property type="match status" value="1"/>
</dbReference>
<evidence type="ECO:0000313" key="17">
    <source>
        <dbReference type="Proteomes" id="UP000008983"/>
    </source>
</evidence>
<keyword evidence="7 9" id="KW-0804">Transcription</keyword>
<dbReference type="Gene3D" id="2.40.270.10">
    <property type="entry name" value="DNA-directed RNA polymerase, subunit 2, domain 6"/>
    <property type="match status" value="1"/>
</dbReference>
<evidence type="ECO:0000256" key="2">
    <source>
        <dbReference type="ARBA" id="ARBA00022478"/>
    </source>
</evidence>
<feature type="domain" description="RNA polymerase Rpb2" evidence="11">
    <location>
        <begin position="829"/>
        <end position="928"/>
    </location>
</feature>
<dbReference type="Gene3D" id="2.40.50.150">
    <property type="match status" value="1"/>
</dbReference>
<evidence type="ECO:0000259" key="12">
    <source>
        <dbReference type="Pfam" id="PF04561"/>
    </source>
</evidence>
<dbReference type="InterPro" id="IPR007120">
    <property type="entry name" value="DNA-dir_RNAP_su2_dom"/>
</dbReference>
<dbReference type="PANTHER" id="PTHR20856">
    <property type="entry name" value="DNA-DIRECTED RNA POLYMERASE I SUBUNIT 2"/>
    <property type="match status" value="1"/>
</dbReference>
<accession>G0QQ32</accession>
<dbReference type="InterPro" id="IPR007645">
    <property type="entry name" value="RNA_pol_Rpb2_3"/>
</dbReference>
<dbReference type="InterPro" id="IPR007121">
    <property type="entry name" value="RNA_pol_bsu_CS"/>
</dbReference>
<protein>
    <recommendedName>
        <fullName evidence="9">DNA-directed RNA polymerase subunit beta</fullName>
        <ecNumber evidence="9">2.7.7.6</ecNumber>
    </recommendedName>
</protein>
<dbReference type="GO" id="GO:0003899">
    <property type="term" value="F:DNA-directed RNA polymerase activity"/>
    <property type="evidence" value="ECO:0007669"/>
    <property type="project" value="UniProtKB-EC"/>
</dbReference>
<sequence>MMEYIFYDLKDKNNAGMMEMLRESLLLASKCKHQESALQYIGLRIKSSNRSVSRQESIKIAKEVLCQYLLPHVGLDEKSFNQKAFFVGYMIQKLLNAALGKTSEDDRDHYGKKRLDMAGTLMSQLFKERLRLFLRRAKNQLQEKINKTLREPDNEFSLREDIFDHRLISDSLRLALATGNWGQTADGEVAKTGVAQVLKRDTSLFATMSHMRRVNAPMKSAAKLAKPRQLHNTHYGLICPAETPEGQKIGMVKNMALMAQVSLGFSEGDNKNFLEFLESFQEEVKPFDISQISFDDIPKLTKVFYNGNWFGFTDKPDDLVSFIKKTRTSQELKGLSVVRDIINKEIKIYTDSGRCMRPLFIVENYQTRQLKITKQDINKYIQIQEEKINSGDVKEYKLFSEFCKEGFIEFLDVEEEEGAMIAIDINDFYQTEKLRKDLPFTHSEIHPAMILGVCASIIPFGHHNQGPRNTLQSAMGKQAMGLNSTNFNLRVDTLVHILYYPQIPLASSKSNDYICSKSIPFGINAIVAIACFTGYNQEDSIIMNQSSIDRGLFRSAFFRTYKTQEKKEEMGAFSIKETICFPDQNKTVIPNSNSFLKLDYDGIIPPGTQVTGDDILVGKVVELPESQDFKSKNFKQFKDVSLCSRRSEIGYVDTVILSEDKDGFYIVKVKLRSNRIPQIGDKFASRHGQKGTVGMTIRGEDMPFNIQGIPAELIINPHCIPSRMTIGHMIEGLNSKLSALKGIWGDATPFSGLKLQDIASELHTHGYQKYGNEVLYNPYTGSRLTTQIYFGPTYYQRLRHLVDDKMYSRARGPVVAITRQPTHGRSRGGGLRFGEMERDCIIAHGTSNFLKERTFGVSDQYRVHVCSECGLIASANLTDHQYICKGCQESSDQKKKNSYKIVQVFLPYAAKQLIQELMAMHIVPRIMVKINKKNYV</sequence>
<name>G0QQ32_ICHMU</name>
<dbReference type="InterPro" id="IPR007642">
    <property type="entry name" value="RNA_pol_Rpb2_2"/>
</dbReference>